<evidence type="ECO:0000256" key="1">
    <source>
        <dbReference type="SAM" id="MobiDB-lite"/>
    </source>
</evidence>
<keyword evidence="2" id="KW-1133">Transmembrane helix</keyword>
<feature type="transmembrane region" description="Helical" evidence="2">
    <location>
        <begin position="968"/>
        <end position="989"/>
    </location>
</feature>
<protein>
    <submittedName>
        <fullName evidence="3">Uncharacterized protein</fullName>
    </submittedName>
</protein>
<dbReference type="Proteomes" id="UP001209570">
    <property type="component" value="Unassembled WGS sequence"/>
</dbReference>
<feature type="transmembrane region" description="Helical" evidence="2">
    <location>
        <begin position="856"/>
        <end position="878"/>
    </location>
</feature>
<feature type="compositionally biased region" description="Low complexity" evidence="1">
    <location>
        <begin position="1"/>
        <end position="12"/>
    </location>
</feature>
<feature type="transmembrane region" description="Helical" evidence="2">
    <location>
        <begin position="34"/>
        <end position="53"/>
    </location>
</feature>
<reference evidence="3" key="1">
    <citation type="submission" date="2021-12" db="EMBL/GenBank/DDBJ databases">
        <title>Prjna785345.</title>
        <authorList>
            <person name="Rujirawat T."/>
            <person name="Krajaejun T."/>
        </authorList>
    </citation>
    <scope>NUCLEOTIDE SEQUENCE</scope>
    <source>
        <strain evidence="3">Pi057C3</strain>
    </source>
</reference>
<proteinExistence type="predicted"/>
<dbReference type="AlphaFoldDB" id="A0AAD5QAY2"/>
<dbReference type="EMBL" id="JAKCXM010000002">
    <property type="protein sequence ID" value="KAJ0409978.1"/>
    <property type="molecule type" value="Genomic_DNA"/>
</dbReference>
<evidence type="ECO:0000313" key="3">
    <source>
        <dbReference type="EMBL" id="KAJ0409978.1"/>
    </source>
</evidence>
<feature type="transmembrane region" description="Helical" evidence="2">
    <location>
        <begin position="939"/>
        <end position="956"/>
    </location>
</feature>
<organism evidence="3 4">
    <name type="scientific">Pythium insidiosum</name>
    <name type="common">Pythiosis disease agent</name>
    <dbReference type="NCBI Taxonomy" id="114742"/>
    <lineage>
        <taxon>Eukaryota</taxon>
        <taxon>Sar</taxon>
        <taxon>Stramenopiles</taxon>
        <taxon>Oomycota</taxon>
        <taxon>Peronosporomycetes</taxon>
        <taxon>Pythiales</taxon>
        <taxon>Pythiaceae</taxon>
        <taxon>Pythium</taxon>
    </lineage>
</organism>
<evidence type="ECO:0000256" key="2">
    <source>
        <dbReference type="SAM" id="Phobius"/>
    </source>
</evidence>
<keyword evidence="2" id="KW-0472">Membrane</keyword>
<feature type="transmembrane region" description="Helical" evidence="2">
    <location>
        <begin position="808"/>
        <end position="829"/>
    </location>
</feature>
<accession>A0AAD5QAY2</accession>
<comment type="caution">
    <text evidence="3">The sequence shown here is derived from an EMBL/GenBank/DDBJ whole genome shotgun (WGS) entry which is preliminary data.</text>
</comment>
<evidence type="ECO:0000313" key="4">
    <source>
        <dbReference type="Proteomes" id="UP001209570"/>
    </source>
</evidence>
<keyword evidence="4" id="KW-1185">Reference proteome</keyword>
<feature type="region of interest" description="Disordered" evidence="1">
    <location>
        <begin position="1"/>
        <end position="26"/>
    </location>
</feature>
<name>A0AAD5QAY2_PYTIN</name>
<feature type="transmembrane region" description="Helical" evidence="2">
    <location>
        <begin position="898"/>
        <end position="927"/>
    </location>
</feature>
<gene>
    <name evidence="3" type="ORF">P43SY_005872</name>
</gene>
<keyword evidence="2" id="KW-0812">Transmembrane</keyword>
<sequence length="1091" mass="122289">MALKEPSTAAVAPVPPATGDNQPTAANSPWRPRLLRLGVCSAIICVQSLWAVIIPAKNVVMMPYPQVIPDSLSTSTSPYDRQTELIHSRRHSGHDVYRIVHRVVELALSDLALRRFFEAKGDFVIDDISDFVTPEDHHVLSQYYALVFQASELPAAGFIRRSQQIALWQESTAQWVDATITCSKEESLAGMKCWNPDGQPCDNTDWKLRPRALTLEPVDLHSLAINTGWTNKNSLLSFVSWTHSMMRDVFTKRDWAAVLEANAHFRLLSVADDAQRIRYERGSSFEGSIVDGDLAYGKRLSEWLDLGYRRFESCFSSEYLLSGFFANYFAVRLIHEVLVSENLYGAASLPPTALPIYNFSGAWGDIFAHDVHITSGAGALQFEDVQRTFVGAEMTRFTTSAAAFKLDRPMFGPVLMGSPFRMLLYMKWYPNSYYSYLNVETSGDTLVSDWRQVGGYHAGFNGFKFDFVRNTMAVFRLAERQKQQGTGYDVDWFQQERDLAKWFRRHQEEDPLSLVQLVDDVWQQDVMTDPTRGSGCREGLLRKVAQTAWVLALRRHPVLSHLVFMSMADPDEPAAWFKKQMGMNEIVGETITGHRVPFAFSREPVAPVTGSEWVIIPLLKALLLEWTKPQLVAELMGEMDTTFLDLIEVESGKMMFKDAVHCHYGWATMRVTSASGKSDVWAKTRARMETMVTAIVDRVDAISEQMRAVADIAVPSEYITYNRTSDTFPYEGPPVRWRHSALGVGLLKLGVKLAPMDAEVAPLEASMTCYDVLELRYLNVSTRCWAEPKAIQERRERHRSEGLRMLKFSMWSLGVVLNTIGAIVSLKYCARILHLWRHDGLSDLAVMQALKLDIQALGMISIEGVVIMAFSSVPLILVHHLPKDSRFMPDVSQQPTTLVSECLVLLSLTWFVRLGIALGVGVIRLRYFNWWFNILTSRVRYGLLAFVALLRSFFLVHDTSYDVGLTKLIASCAMSVVLGFASVVASVVFDRDGPKSQDKMSRLILQHGIARNIVGVVAQVSGRWTQSGMVVEGWKAVRVNGHVRGIVCGAQVVSLADNSGRVTMEELPRGFLHALDGSQSQPPAAAAVAPQ</sequence>